<dbReference type="AlphaFoldDB" id="A0A812KPT3"/>
<proteinExistence type="predicted"/>
<comment type="caution">
    <text evidence="1">The sequence shown here is derived from an EMBL/GenBank/DDBJ whole genome shotgun (WGS) entry which is preliminary data.</text>
</comment>
<organism evidence="1 2">
    <name type="scientific">Symbiodinium pilosum</name>
    <name type="common">Dinoflagellate</name>
    <dbReference type="NCBI Taxonomy" id="2952"/>
    <lineage>
        <taxon>Eukaryota</taxon>
        <taxon>Sar</taxon>
        <taxon>Alveolata</taxon>
        <taxon>Dinophyceae</taxon>
        <taxon>Suessiales</taxon>
        <taxon>Symbiodiniaceae</taxon>
        <taxon>Symbiodinium</taxon>
    </lineage>
</organism>
<feature type="non-terminal residue" evidence="1">
    <location>
        <position position="241"/>
    </location>
</feature>
<gene>
    <name evidence="1" type="primary">IPL1</name>
    <name evidence="1" type="ORF">SPIL2461_LOCUS3697</name>
</gene>
<keyword evidence="2" id="KW-1185">Reference proteome</keyword>
<evidence type="ECO:0000313" key="1">
    <source>
        <dbReference type="EMBL" id="CAE7233898.1"/>
    </source>
</evidence>
<dbReference type="Proteomes" id="UP000649617">
    <property type="component" value="Unassembled WGS sequence"/>
</dbReference>
<reference evidence="1" key="1">
    <citation type="submission" date="2021-02" db="EMBL/GenBank/DDBJ databases">
        <authorList>
            <person name="Dougan E. K."/>
            <person name="Rhodes N."/>
            <person name="Thang M."/>
            <person name="Chan C."/>
        </authorList>
    </citation>
    <scope>NUCLEOTIDE SEQUENCE</scope>
</reference>
<accession>A0A812KPT3</accession>
<dbReference type="EMBL" id="CAJNIZ010004562">
    <property type="protein sequence ID" value="CAE7233898.1"/>
    <property type="molecule type" value="Genomic_DNA"/>
</dbReference>
<name>A0A812KPT3_SYMPI</name>
<sequence length="241" mass="27182">KEIVRGKVTTKDPELQKKFGLGPHADGWRATERGCTRTLRWMTEQEATASCVKVGAERSVISSLVQAPIGLKEEELTSYLCELGVDVSQYGREGAKTLKTLSDELIKGEVQVGTDKNGVPVVVSEVVNLCIHDQIHGETLCQYKQLGPGDYSYEHLTLPRTARRPDENEFLVAKRILKRRLRINPNTVVLETKVRRLQEERSTMAYPGLIFVERELVITANLDPRVPQSRMSTKVKLLRED</sequence>
<dbReference type="OrthoDB" id="65481at2759"/>
<evidence type="ECO:0000313" key="2">
    <source>
        <dbReference type="Proteomes" id="UP000649617"/>
    </source>
</evidence>
<protein>
    <submittedName>
        <fullName evidence="1">IPL1 protein</fullName>
    </submittedName>
</protein>